<comment type="caution">
    <text evidence="2">The sequence shown here is derived from an EMBL/GenBank/DDBJ whole genome shotgun (WGS) entry which is preliminary data.</text>
</comment>
<proteinExistence type="predicted"/>
<protein>
    <submittedName>
        <fullName evidence="2">Uncharacterized protein</fullName>
    </submittedName>
</protein>
<keyword evidence="4" id="KW-1185">Reference proteome</keyword>
<evidence type="ECO:0000256" key="1">
    <source>
        <dbReference type="SAM" id="Phobius"/>
    </source>
</evidence>
<dbReference type="Proteomes" id="UP000663852">
    <property type="component" value="Unassembled WGS sequence"/>
</dbReference>
<evidence type="ECO:0000313" key="3">
    <source>
        <dbReference type="EMBL" id="CAF0952485.1"/>
    </source>
</evidence>
<accession>A0A813VT16</accession>
<organism evidence="2 4">
    <name type="scientific">Adineta ricciae</name>
    <name type="common">Rotifer</name>
    <dbReference type="NCBI Taxonomy" id="249248"/>
    <lineage>
        <taxon>Eukaryota</taxon>
        <taxon>Metazoa</taxon>
        <taxon>Spiralia</taxon>
        <taxon>Gnathifera</taxon>
        <taxon>Rotifera</taxon>
        <taxon>Eurotatoria</taxon>
        <taxon>Bdelloidea</taxon>
        <taxon>Adinetida</taxon>
        <taxon>Adinetidae</taxon>
        <taxon>Adineta</taxon>
    </lineage>
</organism>
<dbReference type="AlphaFoldDB" id="A0A813VT16"/>
<sequence length="77" mass="8398">MEDDSHAIAVGLGVGLGGFVGFIVIGCVLWKFCCGYCCEKNNVKSTAVQIPLRGQRIHRTEPPYAIQTHTTRFVTAD</sequence>
<feature type="transmembrane region" description="Helical" evidence="1">
    <location>
        <begin position="7"/>
        <end position="32"/>
    </location>
</feature>
<keyword evidence="1" id="KW-1133">Transmembrane helix</keyword>
<keyword evidence="1" id="KW-0812">Transmembrane</keyword>
<gene>
    <name evidence="3" type="ORF">EDS130_LOCUS12416</name>
    <name evidence="2" type="ORF">XAT740_LOCUS5227</name>
</gene>
<keyword evidence="1" id="KW-0472">Membrane</keyword>
<dbReference type="EMBL" id="CAJNOR010000223">
    <property type="protein sequence ID" value="CAF0846012.1"/>
    <property type="molecule type" value="Genomic_DNA"/>
</dbReference>
<evidence type="ECO:0000313" key="2">
    <source>
        <dbReference type="EMBL" id="CAF0846012.1"/>
    </source>
</evidence>
<evidence type="ECO:0000313" key="4">
    <source>
        <dbReference type="Proteomes" id="UP000663828"/>
    </source>
</evidence>
<dbReference type="Proteomes" id="UP000663828">
    <property type="component" value="Unassembled WGS sequence"/>
</dbReference>
<name>A0A813VT16_ADIRI</name>
<dbReference type="EMBL" id="CAJNOJ010000047">
    <property type="protein sequence ID" value="CAF0952485.1"/>
    <property type="molecule type" value="Genomic_DNA"/>
</dbReference>
<reference evidence="2" key="1">
    <citation type="submission" date="2021-02" db="EMBL/GenBank/DDBJ databases">
        <authorList>
            <person name="Nowell W R."/>
        </authorList>
    </citation>
    <scope>NUCLEOTIDE SEQUENCE</scope>
</reference>